<evidence type="ECO:0000256" key="1">
    <source>
        <dbReference type="ARBA" id="ARBA00023098"/>
    </source>
</evidence>
<evidence type="ECO:0000256" key="2">
    <source>
        <dbReference type="SAM" id="SignalP"/>
    </source>
</evidence>
<dbReference type="GO" id="GO:0046475">
    <property type="term" value="P:glycerophospholipid catabolic process"/>
    <property type="evidence" value="ECO:0007669"/>
    <property type="project" value="TreeGrafter"/>
</dbReference>
<dbReference type="GO" id="GO:0005829">
    <property type="term" value="C:cytosol"/>
    <property type="evidence" value="ECO:0007669"/>
    <property type="project" value="TreeGrafter"/>
</dbReference>
<comment type="caution">
    <text evidence="4">The sequence shown here is derived from an EMBL/GenBank/DDBJ whole genome shotgun (WGS) entry which is preliminary data.</text>
</comment>
<dbReference type="AlphaFoldDB" id="A0A2V3UYH4"/>
<gene>
    <name evidence="4" type="ORF">C7451_108154</name>
</gene>
<dbReference type="PANTHER" id="PTHR10728:SF40">
    <property type="entry name" value="PATATIN FAMILY PROTEIN"/>
    <property type="match status" value="1"/>
</dbReference>
<evidence type="ECO:0000313" key="5">
    <source>
        <dbReference type="Proteomes" id="UP000248014"/>
    </source>
</evidence>
<dbReference type="Pfam" id="PF01734">
    <property type="entry name" value="Patatin"/>
    <property type="match status" value="1"/>
</dbReference>
<feature type="chain" id="PRO_5016031396" evidence="2">
    <location>
        <begin position="24"/>
        <end position="508"/>
    </location>
</feature>
<proteinExistence type="predicted"/>
<dbReference type="PANTHER" id="PTHR10728">
    <property type="entry name" value="CYTOSOLIC PHOSPHOLIPASE A2"/>
    <property type="match status" value="1"/>
</dbReference>
<dbReference type="GO" id="GO:0004623">
    <property type="term" value="F:phospholipase A2 activity"/>
    <property type="evidence" value="ECO:0007669"/>
    <property type="project" value="TreeGrafter"/>
</dbReference>
<dbReference type="InterPro" id="IPR002641">
    <property type="entry name" value="PNPLA_dom"/>
</dbReference>
<evidence type="ECO:0000259" key="3">
    <source>
        <dbReference type="Pfam" id="PF01734"/>
    </source>
</evidence>
<name>A0A2V3UYH4_9SPHN</name>
<dbReference type="EMBL" id="QJJM01000008">
    <property type="protein sequence ID" value="PXW74492.1"/>
    <property type="molecule type" value="Genomic_DNA"/>
</dbReference>
<organism evidence="4 5">
    <name type="scientific">Blastomonas natatoria</name>
    <dbReference type="NCBI Taxonomy" id="34015"/>
    <lineage>
        <taxon>Bacteria</taxon>
        <taxon>Pseudomonadati</taxon>
        <taxon>Pseudomonadota</taxon>
        <taxon>Alphaproteobacteria</taxon>
        <taxon>Sphingomonadales</taxon>
        <taxon>Sphingomonadaceae</taxon>
        <taxon>Blastomonas</taxon>
    </lineage>
</organism>
<dbReference type="InterPro" id="IPR016035">
    <property type="entry name" value="Acyl_Trfase/lysoPLipase"/>
</dbReference>
<dbReference type="Gene3D" id="3.40.1090.10">
    <property type="entry name" value="Cytosolic phospholipase A2 catalytic domain"/>
    <property type="match status" value="1"/>
</dbReference>
<accession>A0A2V3UYH4</accession>
<protein>
    <submittedName>
        <fullName evidence="4">Patatin-like phospholipase</fullName>
    </submittedName>
</protein>
<evidence type="ECO:0000313" key="4">
    <source>
        <dbReference type="EMBL" id="PXW74492.1"/>
    </source>
</evidence>
<dbReference type="SUPFAM" id="SSF52151">
    <property type="entry name" value="FabD/lysophospholipase-like"/>
    <property type="match status" value="1"/>
</dbReference>
<dbReference type="Proteomes" id="UP000248014">
    <property type="component" value="Unassembled WGS sequence"/>
</dbReference>
<dbReference type="PROSITE" id="PS51257">
    <property type="entry name" value="PROKAR_LIPOPROTEIN"/>
    <property type="match status" value="1"/>
</dbReference>
<feature type="signal peptide" evidence="2">
    <location>
        <begin position="1"/>
        <end position="23"/>
    </location>
</feature>
<keyword evidence="5" id="KW-1185">Reference proteome</keyword>
<feature type="domain" description="PNPLA" evidence="3">
    <location>
        <begin position="73"/>
        <end position="294"/>
    </location>
</feature>
<reference evidence="4 5" key="1">
    <citation type="submission" date="2018-05" db="EMBL/GenBank/DDBJ databases">
        <title>Genomic Encyclopedia of Type Strains, Phase IV (KMG-IV): sequencing the most valuable type-strain genomes for metagenomic binning, comparative biology and taxonomic classification.</title>
        <authorList>
            <person name="Goeker M."/>
        </authorList>
    </citation>
    <scope>NUCLEOTIDE SEQUENCE [LARGE SCALE GENOMIC DNA]</scope>
    <source>
        <strain evidence="4 5">DSM 3183</strain>
    </source>
</reference>
<keyword evidence="2" id="KW-0732">Signal</keyword>
<sequence length="508" mass="54484">MMKYTAKCTVGLLALMTAGCASLGIKSVPWPTYTAVVDNLDVKFARSNPPIDPALAPGLHTRDMAADGKLIGLAVSGGGARAASYTLGILAELQKLPAGSQGSALDQIDFISSNSGGSWAVATWLAQASVNGGAYNLADNKLTILKQFKTSTRNRVTCLSAMLAETAIGTGNFGDVYKAGASKKLPAVFFNAALLPAQAPFVFTEGFLKHYQVESITTCKQSGKTPARSLQQVPIAVAAASSGSVPGFYAAFAETRLCQKQSPWQGSSFCRSRAVPEPVAYMRIADGGIYDNIGYKTGYEIMHSQKNDANVTHRGMIIVNSNTSIDEKIVKKSDRTSNFLASMATNGLFAVQDATFDRMRHPLFDAVGVSDIALLDFFSVSGFGRSLEDVRMLQGLKFLAFYAARNVSCLKADGQLDKGDQSDWPRDEEIPGVSASLQRLTNRQGDCYSENFYRAGNRNKTTYQFNWVLSNAMWELGQLTVRNNCPAILKATGTPDADIAPACAKLIA</sequence>
<keyword evidence="1" id="KW-0443">Lipid metabolism</keyword>